<dbReference type="PANTHER" id="PTHR47790:SF2">
    <property type="entry name" value="TRNA_TMRNA (URACIL-C(5))-METHYLTRANSFERASE"/>
    <property type="match status" value="1"/>
</dbReference>
<evidence type="ECO:0000256" key="3">
    <source>
        <dbReference type="ARBA" id="ARBA00022691"/>
    </source>
</evidence>
<protein>
    <recommendedName>
        <fullName evidence="7">tRNA/tmRNA (uracil-C(5))-methyltransferase</fullName>
        <ecNumber evidence="7">2.1.1.35</ecNumber>
    </recommendedName>
    <alternativeName>
        <fullName evidence="7">tRNA (uracil(54)-C(5))-methyltransferase</fullName>
    </alternativeName>
    <alternativeName>
        <fullName evidence="7">tRNA(m5U54)-methyltransferase</fullName>
        <shortName evidence="7">RUMT</shortName>
    </alternativeName>
    <alternativeName>
        <fullName evidence="7">tmRNA (uracil(341)-C(5))-methyltransferase</fullName>
    </alternativeName>
</protein>
<dbReference type="Gene3D" id="2.40.50.1070">
    <property type="match status" value="1"/>
</dbReference>
<keyword evidence="1 7" id="KW-0489">Methyltransferase</keyword>
<dbReference type="InterPro" id="IPR011869">
    <property type="entry name" value="TrmA_MeTrfase"/>
</dbReference>
<feature type="binding site" evidence="7">
    <location>
        <position position="220"/>
    </location>
    <ligand>
        <name>S-adenosyl-L-methionine</name>
        <dbReference type="ChEBI" id="CHEBI:59789"/>
    </ligand>
</feature>
<comment type="catalytic activity">
    <reaction evidence="5 7">
        <text>uridine(341) in tmRNA + S-adenosyl-L-methionine = 5-methyluridine(341) in tmRNA + S-adenosyl-L-homocysteine + H(+)</text>
        <dbReference type="Rhea" id="RHEA:43612"/>
        <dbReference type="Rhea" id="RHEA-COMP:10630"/>
        <dbReference type="Rhea" id="RHEA-COMP:10631"/>
        <dbReference type="ChEBI" id="CHEBI:15378"/>
        <dbReference type="ChEBI" id="CHEBI:57856"/>
        <dbReference type="ChEBI" id="CHEBI:59789"/>
        <dbReference type="ChEBI" id="CHEBI:65315"/>
        <dbReference type="ChEBI" id="CHEBI:74447"/>
    </reaction>
</comment>
<comment type="catalytic activity">
    <reaction evidence="6 7">
        <text>uridine(54) in tRNA + S-adenosyl-L-methionine = 5-methyluridine(54) in tRNA + S-adenosyl-L-homocysteine + H(+)</text>
        <dbReference type="Rhea" id="RHEA:42712"/>
        <dbReference type="Rhea" id="RHEA-COMP:10167"/>
        <dbReference type="Rhea" id="RHEA-COMP:10193"/>
        <dbReference type="ChEBI" id="CHEBI:15378"/>
        <dbReference type="ChEBI" id="CHEBI:57856"/>
        <dbReference type="ChEBI" id="CHEBI:59789"/>
        <dbReference type="ChEBI" id="CHEBI:65315"/>
        <dbReference type="ChEBI" id="CHEBI:74447"/>
        <dbReference type="EC" id="2.1.1.35"/>
    </reaction>
</comment>
<dbReference type="CDD" id="cd02440">
    <property type="entry name" value="AdoMet_MTases"/>
    <property type="match status" value="1"/>
</dbReference>
<evidence type="ECO:0000313" key="11">
    <source>
        <dbReference type="Proteomes" id="UP001249020"/>
    </source>
</evidence>
<organism evidence="10 11">
    <name type="scientific">Brumicola blandensis</name>
    <dbReference type="NCBI Taxonomy" id="3075611"/>
    <lineage>
        <taxon>Bacteria</taxon>
        <taxon>Pseudomonadati</taxon>
        <taxon>Pseudomonadota</taxon>
        <taxon>Gammaproteobacteria</taxon>
        <taxon>Alteromonadales</taxon>
        <taxon>Alteromonadaceae</taxon>
        <taxon>Brumicola</taxon>
    </lineage>
</organism>
<feature type="active site" evidence="9">
    <location>
        <position position="321"/>
    </location>
</feature>
<dbReference type="Proteomes" id="UP001249020">
    <property type="component" value="Unassembled WGS sequence"/>
</dbReference>
<keyword evidence="11" id="KW-1185">Reference proteome</keyword>
<keyword evidence="2 7" id="KW-0808">Transferase</keyword>
<dbReference type="InterPro" id="IPR030390">
    <property type="entry name" value="MeTrfase_TrmA_AS"/>
</dbReference>
<dbReference type="Pfam" id="PF05958">
    <property type="entry name" value="tRNA_U5-meth_tr"/>
    <property type="match status" value="1"/>
</dbReference>
<evidence type="ECO:0000256" key="7">
    <source>
        <dbReference type="HAMAP-Rule" id="MF_01011"/>
    </source>
</evidence>
<dbReference type="GO" id="GO:0030697">
    <property type="term" value="F:tRNA (uracil(54)-C5)-methyltransferase activity, S-adenosyl methionine-dependent"/>
    <property type="evidence" value="ECO:0007669"/>
    <property type="project" value="UniProtKB-UniRule"/>
</dbReference>
<feature type="binding site" evidence="7 8">
    <location>
        <position position="296"/>
    </location>
    <ligand>
        <name>S-adenosyl-L-methionine</name>
        <dbReference type="ChEBI" id="CHEBI:59789"/>
    </ligand>
</feature>
<feature type="binding site" evidence="7 8">
    <location>
        <position position="236"/>
    </location>
    <ligand>
        <name>S-adenosyl-L-methionine</name>
        <dbReference type="ChEBI" id="CHEBI:59789"/>
    </ligand>
</feature>
<dbReference type="EMBL" id="JAVRIE010000008">
    <property type="protein sequence ID" value="MDT0584232.1"/>
    <property type="molecule type" value="Genomic_DNA"/>
</dbReference>
<comment type="function">
    <text evidence="7">Dual-specificity methyltransferase that catalyzes the formation of 5-methyluridine at position 54 (m5U54) in all tRNAs, and that of position 341 (m5U341) in tmRNA (transfer-mRNA).</text>
</comment>
<comment type="similarity">
    <text evidence="7">Belongs to the class I-like SAM-binding methyltransferase superfamily. RNA M5U methyltransferase family. TrmA subfamily.</text>
</comment>
<accession>A0AAW8R4P1</accession>
<reference evidence="10 11" key="1">
    <citation type="submission" date="2023-09" db="EMBL/GenBank/DDBJ databases">
        <authorList>
            <person name="Rey-Velasco X."/>
        </authorList>
    </citation>
    <scope>NUCLEOTIDE SEQUENCE [LARGE SCALE GENOMIC DNA]</scope>
    <source>
        <strain evidence="10 11">W409</strain>
    </source>
</reference>
<feature type="active site" description="Proton acceptor" evidence="7">
    <location>
        <position position="355"/>
    </location>
</feature>
<evidence type="ECO:0000256" key="8">
    <source>
        <dbReference type="PROSITE-ProRule" id="PRU01024"/>
    </source>
</evidence>
<dbReference type="PROSITE" id="PS01230">
    <property type="entry name" value="TRMA_1"/>
    <property type="match status" value="1"/>
</dbReference>
<evidence type="ECO:0000256" key="6">
    <source>
        <dbReference type="ARBA" id="ARBA00052788"/>
    </source>
</evidence>
<dbReference type="GO" id="GO:0030488">
    <property type="term" value="P:tRNA methylation"/>
    <property type="evidence" value="ECO:0007669"/>
    <property type="project" value="UniProtKB-UniRule"/>
</dbReference>
<dbReference type="InterPro" id="IPR029063">
    <property type="entry name" value="SAM-dependent_MTases_sf"/>
</dbReference>
<dbReference type="GO" id="GO:0019843">
    <property type="term" value="F:rRNA binding"/>
    <property type="evidence" value="ECO:0007669"/>
    <property type="project" value="TreeGrafter"/>
</dbReference>
<dbReference type="NCBIfam" id="TIGR02143">
    <property type="entry name" value="trmA_only"/>
    <property type="match status" value="1"/>
</dbReference>
<dbReference type="FunFam" id="3.40.50.150:FF:000012">
    <property type="entry name" value="tRNA/tmRNA (uracil-C(5))-methyltransferase"/>
    <property type="match status" value="1"/>
</dbReference>
<keyword evidence="4 7" id="KW-0819">tRNA processing</keyword>
<feature type="active site" description="Nucleophile" evidence="7 8">
    <location>
        <position position="321"/>
    </location>
</feature>
<feature type="binding site" evidence="7 8">
    <location>
        <position position="215"/>
    </location>
    <ligand>
        <name>S-adenosyl-L-methionine</name>
        <dbReference type="ChEBI" id="CHEBI:59789"/>
    </ligand>
</feature>
<proteinExistence type="inferred from homology"/>
<dbReference type="GO" id="GO:0005829">
    <property type="term" value="C:cytosol"/>
    <property type="evidence" value="ECO:0007669"/>
    <property type="project" value="TreeGrafter"/>
</dbReference>
<evidence type="ECO:0000256" key="9">
    <source>
        <dbReference type="PROSITE-ProRule" id="PRU10015"/>
    </source>
</evidence>
<feature type="binding site" evidence="7 8">
    <location>
        <position position="187"/>
    </location>
    <ligand>
        <name>S-adenosyl-L-methionine</name>
        <dbReference type="ChEBI" id="CHEBI:59789"/>
    </ligand>
</feature>
<dbReference type="GO" id="GO:0000049">
    <property type="term" value="F:tRNA binding"/>
    <property type="evidence" value="ECO:0007669"/>
    <property type="project" value="TreeGrafter"/>
</dbReference>
<dbReference type="PANTHER" id="PTHR47790">
    <property type="entry name" value="TRNA/TMRNA (URACIL-C(5))-METHYLTRANSFERASE"/>
    <property type="match status" value="1"/>
</dbReference>
<dbReference type="PROSITE" id="PS51687">
    <property type="entry name" value="SAM_MT_RNA_M5U"/>
    <property type="match status" value="1"/>
</dbReference>
<dbReference type="EC" id="2.1.1.35" evidence="7"/>
<name>A0AAW8R4P1_9ALTE</name>
<gene>
    <name evidence="7 10" type="primary">trmA</name>
    <name evidence="10" type="ORF">RM544_16915</name>
</gene>
<dbReference type="SUPFAM" id="SSF53335">
    <property type="entry name" value="S-adenosyl-L-methionine-dependent methyltransferases"/>
    <property type="match status" value="1"/>
</dbReference>
<dbReference type="Gene3D" id="3.40.50.150">
    <property type="entry name" value="Vaccinia Virus protein VP39"/>
    <property type="match status" value="1"/>
</dbReference>
<evidence type="ECO:0000256" key="2">
    <source>
        <dbReference type="ARBA" id="ARBA00022679"/>
    </source>
</evidence>
<dbReference type="HAMAP" id="MF_01011">
    <property type="entry name" value="RNA_methyltr_TrmA"/>
    <property type="match status" value="1"/>
</dbReference>
<evidence type="ECO:0000256" key="1">
    <source>
        <dbReference type="ARBA" id="ARBA00022603"/>
    </source>
</evidence>
<keyword evidence="3 7" id="KW-0949">S-adenosyl-L-methionine</keyword>
<dbReference type="InterPro" id="IPR010280">
    <property type="entry name" value="U5_MeTrfase_fam"/>
</dbReference>
<evidence type="ECO:0000256" key="5">
    <source>
        <dbReference type="ARBA" id="ARBA00051255"/>
    </source>
</evidence>
<evidence type="ECO:0000313" key="10">
    <source>
        <dbReference type="EMBL" id="MDT0584232.1"/>
    </source>
</evidence>
<comment type="caution">
    <text evidence="10">The sequence shown here is derived from an EMBL/GenBank/DDBJ whole genome shotgun (WGS) entry which is preliminary data.</text>
</comment>
<dbReference type="FunFam" id="2.40.50.1070:FF:000001">
    <property type="entry name" value="tRNA/tmRNA (uracil-C(5))-methyltransferase"/>
    <property type="match status" value="1"/>
</dbReference>
<sequence length="363" mass="41899">MSVDLTSKYKAQLDNKEQKVRTLLQPFYQDEIDVFDSEPEHFRMRAEFRIWHDGADTYHIMFNKETKEQYRVDQLSAASRVINKAMKAVSEALIGNEPLRKKLFQIDYLSTLTDEILVTLVYHKPLDEEWVNEITSLKQALSSELNIQFIGRSRKQKVEVDQDFVIERLHINGEAFEFKQIENSFTQPNALVNCKMIEWSVEQIKDLPGDLLELYCGAGNFSVPLAKHFDKVLATEISKTSVNAAQFNIERNAVDNLRIVRLSSEEFVEASRGTREFNRLKDISLSDYNFSTVLVDPPRAGLDDATIALIQEYDNIIYISCNPTTLAENLEKLNKTHDVSRGAIFDQFPFTEHIESGVYLRKR</sequence>
<evidence type="ECO:0000256" key="4">
    <source>
        <dbReference type="ARBA" id="ARBA00022694"/>
    </source>
</evidence>
<dbReference type="AlphaFoldDB" id="A0AAW8R4P1"/>
<dbReference type="RefSeq" id="WP_311363004.1">
    <property type="nucleotide sequence ID" value="NZ_JAVRIE010000008.1"/>
</dbReference>